<dbReference type="GO" id="GO:0002144">
    <property type="term" value="C:cytosolic tRNA wobble base thiouridylase complex"/>
    <property type="evidence" value="ECO:0007669"/>
    <property type="project" value="TreeGrafter"/>
</dbReference>
<dbReference type="PANTHER" id="PTHR11807:SF27">
    <property type="entry name" value="TRNA-5-METHYLURIDINE(54) 2-SULFURTRANSFERASE"/>
    <property type="match status" value="1"/>
</dbReference>
<dbReference type="AlphaFoldDB" id="X0WE26"/>
<proteinExistence type="predicted"/>
<feature type="non-terminal residue" evidence="2">
    <location>
        <position position="84"/>
    </location>
</feature>
<dbReference type="SUPFAM" id="SSF52402">
    <property type="entry name" value="Adenine nucleotide alpha hydrolases-like"/>
    <property type="match status" value="1"/>
</dbReference>
<dbReference type="GO" id="GO:0002143">
    <property type="term" value="P:tRNA wobble position uridine thiolation"/>
    <property type="evidence" value="ECO:0007669"/>
    <property type="project" value="TreeGrafter"/>
</dbReference>
<accession>X0WE26</accession>
<protein>
    <recommendedName>
        <fullName evidence="3">tRNA(Ile)-lysidine/2-thiocytidine synthase N-terminal domain-containing protein</fullName>
    </recommendedName>
</protein>
<evidence type="ECO:0000313" key="2">
    <source>
        <dbReference type="EMBL" id="GAG10921.1"/>
    </source>
</evidence>
<gene>
    <name evidence="2" type="ORF">S01H1_41055</name>
</gene>
<dbReference type="InterPro" id="IPR014729">
    <property type="entry name" value="Rossmann-like_a/b/a_fold"/>
</dbReference>
<dbReference type="EMBL" id="BARS01026022">
    <property type="protein sequence ID" value="GAG10921.1"/>
    <property type="molecule type" value="Genomic_DNA"/>
</dbReference>
<comment type="caution">
    <text evidence="2">The sequence shown here is derived from an EMBL/GenBank/DDBJ whole genome shotgun (WGS) entry which is preliminary data.</text>
</comment>
<evidence type="ECO:0008006" key="3">
    <source>
        <dbReference type="Google" id="ProtNLM"/>
    </source>
</evidence>
<evidence type="ECO:0000256" key="1">
    <source>
        <dbReference type="ARBA" id="ARBA00022679"/>
    </source>
</evidence>
<reference evidence="2" key="1">
    <citation type="journal article" date="2014" name="Front. Microbiol.">
        <title>High frequency of phylogenetically diverse reductive dehalogenase-homologous genes in deep subseafloor sedimentary metagenomes.</title>
        <authorList>
            <person name="Kawai M."/>
            <person name="Futagami T."/>
            <person name="Toyoda A."/>
            <person name="Takaki Y."/>
            <person name="Nishi S."/>
            <person name="Hori S."/>
            <person name="Arai W."/>
            <person name="Tsubouchi T."/>
            <person name="Morono Y."/>
            <person name="Uchiyama I."/>
            <person name="Ito T."/>
            <person name="Fujiyama A."/>
            <person name="Inagaki F."/>
            <person name="Takami H."/>
        </authorList>
    </citation>
    <scope>NUCLEOTIDE SEQUENCE</scope>
    <source>
        <strain evidence="2">Expedition CK06-06</strain>
    </source>
</reference>
<dbReference type="Gene3D" id="3.40.50.620">
    <property type="entry name" value="HUPs"/>
    <property type="match status" value="1"/>
</dbReference>
<organism evidence="2">
    <name type="scientific">marine sediment metagenome</name>
    <dbReference type="NCBI Taxonomy" id="412755"/>
    <lineage>
        <taxon>unclassified sequences</taxon>
        <taxon>metagenomes</taxon>
        <taxon>ecological metagenomes</taxon>
    </lineage>
</organism>
<name>X0WE26_9ZZZZ</name>
<sequence>MKSDRCSRCGKPGDVELKYSKKFLCNSCFVRLFEKRVRKTIRLGKLLGPNDKIAVALSGGKDSSTALHILKELSEKIPSSELVA</sequence>
<dbReference type="PANTHER" id="PTHR11807">
    <property type="entry name" value="ATPASES OF THE PP SUPERFAMILY-RELATED"/>
    <property type="match status" value="1"/>
</dbReference>
<dbReference type="GO" id="GO:0016740">
    <property type="term" value="F:transferase activity"/>
    <property type="evidence" value="ECO:0007669"/>
    <property type="project" value="UniProtKB-KW"/>
</dbReference>
<dbReference type="GO" id="GO:0000049">
    <property type="term" value="F:tRNA binding"/>
    <property type="evidence" value="ECO:0007669"/>
    <property type="project" value="TreeGrafter"/>
</dbReference>
<keyword evidence="1" id="KW-0808">Transferase</keyword>